<dbReference type="SUPFAM" id="SSF53850">
    <property type="entry name" value="Periplasmic binding protein-like II"/>
    <property type="match status" value="1"/>
</dbReference>
<dbReference type="CDD" id="cd08493">
    <property type="entry name" value="PBP2_DppA_like"/>
    <property type="match status" value="1"/>
</dbReference>
<dbReference type="InterPro" id="IPR039424">
    <property type="entry name" value="SBP_5"/>
</dbReference>
<dbReference type="Pfam" id="PF00496">
    <property type="entry name" value="SBP_bac_5"/>
    <property type="match status" value="1"/>
</dbReference>
<evidence type="ECO:0000313" key="5">
    <source>
        <dbReference type="EMBL" id="NOL51025.1"/>
    </source>
</evidence>
<sequence>MKTSNKILLGALMSAFAGIASANGGTLVYCSEGSPAGFDSAQYTAGTDFDASANNVMNPLVQFPRGGTKAEPALAERFDVSDDGLTYTFHLRKGVKWHTTSYFKPTREFNADDVIFTFDRLGNKENAFNKAYPVEFPYFSDMGLDKNIKSVEKVDDYTVKITLNTTDASFTQTLAMPIGSIYSKEYADKLLADGKAELINQQPVGTGPFIFQRYQKDASIRYKANKDYWDKNDMPLVDNLVFAITKDGSVRYQKVKAGECNIMSFPLPADIEKMKKDDSINVLSNPGFNVGFIYYNTEKEPFKNPDVRVALDYAMNKDAIIEAVYGGQGQRAPNPVPPTQWSFNEKIKAREHNIEKAKELLAKAGYPNGFETTLWTLPVQRPYNPNGRLMGELVQADWAKVGVKVNLMTYEWGEYLKRAKSGEHDTVMVGWTGDNGDPDNWLGNLFGCGAVGGSNYSRFCYEPFQKLITEARQLSDVAERTKLYEQAQEIFYEQTPGSPIGTSIVNVPTTKNVKGFKISPFGAFQFTGVSVK</sequence>
<dbReference type="GO" id="GO:1904680">
    <property type="term" value="F:peptide transmembrane transporter activity"/>
    <property type="evidence" value="ECO:0007669"/>
    <property type="project" value="TreeGrafter"/>
</dbReference>
<evidence type="ECO:0000256" key="3">
    <source>
        <dbReference type="SAM" id="SignalP"/>
    </source>
</evidence>
<dbReference type="GO" id="GO:0030288">
    <property type="term" value="C:outer membrane-bounded periplasmic space"/>
    <property type="evidence" value="ECO:0007669"/>
    <property type="project" value="TreeGrafter"/>
</dbReference>
<gene>
    <name evidence="5" type="ORF">HKX39_02370</name>
</gene>
<comment type="similarity">
    <text evidence="1">Belongs to the bacterial solute-binding protein 5 family.</text>
</comment>
<feature type="chain" id="PRO_5032742492" evidence="3">
    <location>
        <begin position="23"/>
        <end position="532"/>
    </location>
</feature>
<dbReference type="InterPro" id="IPR023765">
    <property type="entry name" value="SBP_5_CS"/>
</dbReference>
<keyword evidence="2 3" id="KW-0732">Signal</keyword>
<dbReference type="InterPro" id="IPR030678">
    <property type="entry name" value="Peptide/Ni-bd"/>
</dbReference>
<dbReference type="AlphaFoldDB" id="A0A849P5L7"/>
<proteinExistence type="inferred from homology"/>
<dbReference type="GO" id="GO:0042938">
    <property type="term" value="P:dipeptide transport"/>
    <property type="evidence" value="ECO:0007669"/>
    <property type="project" value="TreeGrafter"/>
</dbReference>
<evidence type="ECO:0000259" key="4">
    <source>
        <dbReference type="Pfam" id="PF00496"/>
    </source>
</evidence>
<name>A0A849P5L7_9BURK</name>
<reference evidence="5 6" key="1">
    <citation type="submission" date="2020-05" db="EMBL/GenBank/DDBJ databases">
        <authorList>
            <person name="Niu N."/>
        </authorList>
    </citation>
    <scope>NUCLEOTIDE SEQUENCE [LARGE SCALE GENOMIC DNA]</scope>
    <source>
        <strain evidence="5 6">3340-03</strain>
    </source>
</reference>
<keyword evidence="6" id="KW-1185">Reference proteome</keyword>
<dbReference type="PIRSF" id="PIRSF002741">
    <property type="entry name" value="MppA"/>
    <property type="match status" value="1"/>
</dbReference>
<organism evidence="5 6">
    <name type="scientific">Pelistega suis</name>
    <dbReference type="NCBI Taxonomy" id="1631957"/>
    <lineage>
        <taxon>Bacteria</taxon>
        <taxon>Pseudomonadati</taxon>
        <taxon>Pseudomonadota</taxon>
        <taxon>Betaproteobacteria</taxon>
        <taxon>Burkholderiales</taxon>
        <taxon>Alcaligenaceae</taxon>
        <taxon>Pelistega</taxon>
    </lineage>
</organism>
<dbReference type="RefSeq" id="WP_171679697.1">
    <property type="nucleotide sequence ID" value="NZ_JABGBN010000001.1"/>
</dbReference>
<dbReference type="GO" id="GO:0043190">
    <property type="term" value="C:ATP-binding cassette (ABC) transporter complex"/>
    <property type="evidence" value="ECO:0007669"/>
    <property type="project" value="InterPro"/>
</dbReference>
<evidence type="ECO:0000256" key="1">
    <source>
        <dbReference type="ARBA" id="ARBA00005695"/>
    </source>
</evidence>
<evidence type="ECO:0000256" key="2">
    <source>
        <dbReference type="ARBA" id="ARBA00022729"/>
    </source>
</evidence>
<dbReference type="EMBL" id="JABGBN010000001">
    <property type="protein sequence ID" value="NOL51025.1"/>
    <property type="molecule type" value="Genomic_DNA"/>
</dbReference>
<evidence type="ECO:0000313" key="6">
    <source>
        <dbReference type="Proteomes" id="UP000537862"/>
    </source>
</evidence>
<dbReference type="Proteomes" id="UP000537862">
    <property type="component" value="Unassembled WGS sequence"/>
</dbReference>
<protein>
    <submittedName>
        <fullName evidence="5">ABC transporter substrate-binding protein</fullName>
    </submittedName>
</protein>
<dbReference type="InterPro" id="IPR000914">
    <property type="entry name" value="SBP_5_dom"/>
</dbReference>
<dbReference type="PANTHER" id="PTHR30290">
    <property type="entry name" value="PERIPLASMIC BINDING COMPONENT OF ABC TRANSPORTER"/>
    <property type="match status" value="1"/>
</dbReference>
<comment type="caution">
    <text evidence="5">The sequence shown here is derived from an EMBL/GenBank/DDBJ whole genome shotgun (WGS) entry which is preliminary data.</text>
</comment>
<feature type="domain" description="Solute-binding protein family 5" evidence="4">
    <location>
        <begin position="70"/>
        <end position="451"/>
    </location>
</feature>
<dbReference type="Gene3D" id="3.40.190.10">
    <property type="entry name" value="Periplasmic binding protein-like II"/>
    <property type="match status" value="1"/>
</dbReference>
<accession>A0A849P5L7</accession>
<feature type="signal peptide" evidence="3">
    <location>
        <begin position="1"/>
        <end position="22"/>
    </location>
</feature>
<dbReference type="PANTHER" id="PTHR30290:SF38">
    <property type="entry name" value="D,D-DIPEPTIDE-BINDING PERIPLASMIC PROTEIN DDPA-RELATED"/>
    <property type="match status" value="1"/>
</dbReference>
<dbReference type="FunFam" id="3.40.190.10:FF:000036">
    <property type="entry name" value="Dipeptide ABC transporter, substrate-binding protein"/>
    <property type="match status" value="1"/>
</dbReference>
<dbReference type="PROSITE" id="PS01040">
    <property type="entry name" value="SBP_BACTERIAL_5"/>
    <property type="match status" value="1"/>
</dbReference>
<dbReference type="Gene3D" id="3.90.76.10">
    <property type="entry name" value="Dipeptide-binding Protein, Domain 1"/>
    <property type="match status" value="1"/>
</dbReference>
<dbReference type="Gene3D" id="3.10.105.10">
    <property type="entry name" value="Dipeptide-binding Protein, Domain 3"/>
    <property type="match status" value="1"/>
</dbReference>